<evidence type="ECO:0000313" key="1">
    <source>
        <dbReference type="EMBL" id="ABX13053.1"/>
    </source>
</evidence>
<sequence length="381" mass="43541">MKNSVCLALIASLILILPAQYVYADNWGLPTFDLTNTFESIVEPISKPAEINELMWELPFVIQKLHDGMIDYEILAKIGDKLHYVKNTYPDEFDLLVTIFPDVPEFLDHFYTYEKYVLISSISHSMNSDDILDIPEITIPLQQIAIDDMMMQMAYAENLEGVDSKQEITTKIAFEVMEKVHTIDPKSGKEVSLGEHLNTLFPERTYEEMLFLVTGTEYIFSIPLVPHEDQLISIDELCQREIDAQKCELLKKYAILGHKAAKKDPDAALEITKIILEIALDVNYKTNAGHDDKILFALYYADKSSEELLDEKMFRIDGNMMSLNDMTNLQCGDANISLAEKMIVSYNFKKQNVVEMQSEYNDVINLLQNIDEDSCSLSLVK</sequence>
<dbReference type="EMBL" id="CP000866">
    <property type="protein sequence ID" value="ABX13053.1"/>
    <property type="molecule type" value="Genomic_DNA"/>
</dbReference>
<dbReference type="EnsemblBacteria" id="ABX13053">
    <property type="protein sequence ID" value="ABX13053"/>
    <property type="gene ID" value="Nmar_1157"/>
</dbReference>
<name>A9A5P8_NITMS</name>
<reference evidence="1 2" key="1">
    <citation type="journal article" date="2010" name="Proc. Natl. Acad. Sci. U.S.A.">
        <title>Nitrosopumilus maritimus genome reveals unique mechanisms for nitrification and autotrophy in globally distributed marine crenarchaea.</title>
        <authorList>
            <person name="Walker C.B."/>
            <person name="de la Torre J.R."/>
            <person name="Klotz M.G."/>
            <person name="Urakawa H."/>
            <person name="Pinel N."/>
            <person name="Arp D.J."/>
            <person name="Brochier-Armanet C."/>
            <person name="Chain P.S."/>
            <person name="Chan P.P."/>
            <person name="Gollabgir A."/>
            <person name="Hemp J."/>
            <person name="Hugler M."/>
            <person name="Karr E.A."/>
            <person name="Konneke M."/>
            <person name="Shin M."/>
            <person name="Lawton T.J."/>
            <person name="Lowe T."/>
            <person name="Martens-Habbena W."/>
            <person name="Sayavedra-Soto L.A."/>
            <person name="Lang D."/>
            <person name="Sievert S.M."/>
            <person name="Rosenzweig A.C."/>
            <person name="Manning G."/>
            <person name="Stahl D.A."/>
        </authorList>
    </citation>
    <scope>NUCLEOTIDE SEQUENCE [LARGE SCALE GENOMIC DNA]</scope>
    <source>
        <strain evidence="1 2">SCM1</strain>
    </source>
</reference>
<dbReference type="InParanoid" id="A9A5P8"/>
<protein>
    <submittedName>
        <fullName evidence="1">Uncharacterized protein</fullName>
    </submittedName>
</protein>
<dbReference type="RefSeq" id="WP_012215540.1">
    <property type="nucleotide sequence ID" value="NC_010085.1"/>
</dbReference>
<evidence type="ECO:0000313" key="2">
    <source>
        <dbReference type="Proteomes" id="UP000000792"/>
    </source>
</evidence>
<dbReference type="KEGG" id="nmr:Nmar_1157"/>
<keyword evidence="2" id="KW-1185">Reference proteome</keyword>
<dbReference type="HOGENOM" id="CLU_724849_0_0_2"/>
<dbReference type="AlphaFoldDB" id="A9A5P8"/>
<organism evidence="1 2">
    <name type="scientific">Nitrosopumilus maritimus (strain SCM1)</name>
    <dbReference type="NCBI Taxonomy" id="436308"/>
    <lineage>
        <taxon>Archaea</taxon>
        <taxon>Nitrososphaerota</taxon>
        <taxon>Nitrososphaeria</taxon>
        <taxon>Nitrosopumilales</taxon>
        <taxon>Nitrosopumilaceae</taxon>
        <taxon>Nitrosopumilus</taxon>
    </lineage>
</organism>
<dbReference type="GeneID" id="5774580"/>
<gene>
    <name evidence="1" type="ordered locus">Nmar_1157</name>
</gene>
<accession>A9A5P8</accession>
<proteinExistence type="predicted"/>
<dbReference type="Proteomes" id="UP000000792">
    <property type="component" value="Chromosome"/>
</dbReference>